<organism evidence="1 2">
    <name type="scientific">[Mycobacterium] vasticus</name>
    <dbReference type="NCBI Taxonomy" id="2875777"/>
    <lineage>
        <taxon>Bacteria</taxon>
        <taxon>Bacillati</taxon>
        <taxon>Actinomycetota</taxon>
        <taxon>Actinomycetes</taxon>
        <taxon>Mycobacteriales</taxon>
        <taxon>Mycobacteriaceae</taxon>
        <taxon>Mycolicibacter</taxon>
    </lineage>
</organism>
<name>A0ABU5Z276_9MYCO</name>
<dbReference type="PANTHER" id="PTHR36451:SF1">
    <property type="entry name" value="OMEGA-HYDROXY-BETA-DIHYDROMENAQUINONE-9 SULFOTRANSFERASE STF3"/>
    <property type="match status" value="1"/>
</dbReference>
<dbReference type="PANTHER" id="PTHR36451">
    <property type="entry name" value="PAPS-DEPENDENT SULFOTRANSFERASE STF3"/>
    <property type="match status" value="1"/>
</dbReference>
<dbReference type="Pfam" id="PF13469">
    <property type="entry name" value="Sulfotransfer_3"/>
    <property type="match status" value="1"/>
</dbReference>
<dbReference type="GO" id="GO:0016740">
    <property type="term" value="F:transferase activity"/>
    <property type="evidence" value="ECO:0007669"/>
    <property type="project" value="UniProtKB-KW"/>
</dbReference>
<dbReference type="EC" id="2.8.2.-" evidence="1"/>
<gene>
    <name evidence="1" type="ORF">K5L39_20070</name>
</gene>
<protein>
    <submittedName>
        <fullName evidence="1">Sulfotransferase</fullName>
        <ecNumber evidence="1">2.8.2.-</ecNumber>
    </submittedName>
</protein>
<dbReference type="RefSeq" id="WP_329779683.1">
    <property type="nucleotide sequence ID" value="NZ_JAYJJQ010000027.1"/>
</dbReference>
<dbReference type="Gene3D" id="3.40.50.300">
    <property type="entry name" value="P-loop containing nucleotide triphosphate hydrolases"/>
    <property type="match status" value="1"/>
</dbReference>
<proteinExistence type="predicted"/>
<dbReference type="InterPro" id="IPR027417">
    <property type="entry name" value="P-loop_NTPase"/>
</dbReference>
<dbReference type="EMBL" id="JAYJJQ010000027">
    <property type="protein sequence ID" value="MEB3071478.1"/>
    <property type="molecule type" value="Genomic_DNA"/>
</dbReference>
<keyword evidence="2" id="KW-1185">Reference proteome</keyword>
<comment type="caution">
    <text evidence="1">The sequence shown here is derived from an EMBL/GenBank/DDBJ whole genome shotgun (WGS) entry which is preliminary data.</text>
</comment>
<evidence type="ECO:0000313" key="1">
    <source>
        <dbReference type="EMBL" id="MEB3071478.1"/>
    </source>
</evidence>
<accession>A0ABU5Z276</accession>
<sequence length="396" mass="46010">MKDFPVIETQFTVDAVLADARDAVGLNNFGDDQFLGPLERWLQAQRDEARMSDQGRVVAFRQASQHLQTRLIIEDHFNRYPEIAEERIESPVFVVGLYRSGTTKLHRLLCSDMRWRYLKTWQVMYPVPFDDIAAGAPDRRRDLTQQRLDRLSLGSRDAHPMSVDAPEEDWLLMAQTFLVPNIGQHTPAYSRWLEQQDATPMYHYLHRQLQILQWQERIKGSEPRRFCLKAPVHLEFIDPLLTVFPDARVIVTHRDPAKSVASNCLMLEAYQHKYVDDIDPIELGREVLHKSVVGLDNSLRARKEHPRESFFEITFSDVVKRPLEVIPDLYRFTGMDLDDDAMEALQRGDEVGEQHKSSARHQYEAARYGLSDKLIYEQTRGYLDWASSTLGVELCR</sequence>
<dbReference type="InterPro" id="IPR052736">
    <property type="entry name" value="Stf3_sulfotransferase"/>
</dbReference>
<dbReference type="SUPFAM" id="SSF52540">
    <property type="entry name" value="P-loop containing nucleoside triphosphate hydrolases"/>
    <property type="match status" value="1"/>
</dbReference>
<keyword evidence="1" id="KW-0808">Transferase</keyword>
<dbReference type="Proteomes" id="UP001299283">
    <property type="component" value="Unassembled WGS sequence"/>
</dbReference>
<reference evidence="1 2" key="1">
    <citation type="submission" date="2023-12" db="EMBL/GenBank/DDBJ databases">
        <title>Description of new species of Mycobacterium terrae complex isolated from sewage at the Sao Paulo Zoological Park Foundation in Brazil.</title>
        <authorList>
            <person name="Romagnoli C.L."/>
            <person name="Conceicao E.C."/>
            <person name="Machado E."/>
            <person name="Barreto L.B.P.F."/>
            <person name="Sharma A."/>
            <person name="Silva N.M."/>
            <person name="Marques L.E."/>
            <person name="Juliana M.A."/>
            <person name="Lourenco M.C.S."/>
            <person name="Digiampietri L.A."/>
            <person name="Suffys P.N."/>
            <person name="Viana-Niero C."/>
        </authorList>
    </citation>
    <scope>NUCLEOTIDE SEQUENCE [LARGE SCALE GENOMIC DNA]</scope>
    <source>
        <strain evidence="1 2">MYC017</strain>
    </source>
</reference>
<evidence type="ECO:0000313" key="2">
    <source>
        <dbReference type="Proteomes" id="UP001299283"/>
    </source>
</evidence>